<keyword evidence="1" id="KW-0472">Membrane</keyword>
<evidence type="ECO:0000259" key="2">
    <source>
        <dbReference type="Pfam" id="PF25425"/>
    </source>
</evidence>
<gene>
    <name evidence="3" type="ORF">DX130_20350</name>
</gene>
<reference evidence="3 4" key="1">
    <citation type="submission" date="2018-08" db="EMBL/GenBank/DDBJ databases">
        <title>Paenibacillus sp. M4BSY-1, whole genome shotgun sequence.</title>
        <authorList>
            <person name="Tuo L."/>
        </authorList>
    </citation>
    <scope>NUCLEOTIDE SEQUENCE [LARGE SCALE GENOMIC DNA]</scope>
    <source>
        <strain evidence="3 4">M4BSY-1</strain>
    </source>
</reference>
<keyword evidence="1" id="KW-0812">Transmembrane</keyword>
<evidence type="ECO:0000256" key="1">
    <source>
        <dbReference type="SAM" id="Phobius"/>
    </source>
</evidence>
<comment type="caution">
    <text evidence="3">The sequence shown here is derived from an EMBL/GenBank/DDBJ whole genome shotgun (WGS) entry which is preliminary data.</text>
</comment>
<dbReference type="OrthoDB" id="1953272at2"/>
<feature type="domain" description="YfjL-like N-terminal" evidence="2">
    <location>
        <begin position="15"/>
        <end position="58"/>
    </location>
</feature>
<dbReference type="RefSeq" id="WP_116048477.1">
    <property type="nucleotide sequence ID" value="NZ_QUBQ01000004.1"/>
</dbReference>
<evidence type="ECO:0000313" key="3">
    <source>
        <dbReference type="EMBL" id="REK72043.1"/>
    </source>
</evidence>
<organism evidence="3 4">
    <name type="scientific">Paenibacillus paeoniae</name>
    <dbReference type="NCBI Taxonomy" id="2292705"/>
    <lineage>
        <taxon>Bacteria</taxon>
        <taxon>Bacillati</taxon>
        <taxon>Bacillota</taxon>
        <taxon>Bacilli</taxon>
        <taxon>Bacillales</taxon>
        <taxon>Paenibacillaceae</taxon>
        <taxon>Paenibacillus</taxon>
    </lineage>
</organism>
<dbReference type="Pfam" id="PF25425">
    <property type="entry name" value="YfjL_N"/>
    <property type="match status" value="1"/>
</dbReference>
<sequence length="66" mass="7160">MKASRKIIWRVIAGMIAAFSLIGVILFVANGFVGNPISSAIAKSAIERHIAAQYPELDNEFVSRSL</sequence>
<dbReference type="Proteomes" id="UP000261905">
    <property type="component" value="Unassembled WGS sequence"/>
</dbReference>
<accession>A0A371P7X2</accession>
<keyword evidence="1" id="KW-1133">Transmembrane helix</keyword>
<dbReference type="AlphaFoldDB" id="A0A371P7X2"/>
<dbReference type="InterPro" id="IPR057359">
    <property type="entry name" value="YfjL_N"/>
</dbReference>
<evidence type="ECO:0000313" key="4">
    <source>
        <dbReference type="Proteomes" id="UP000261905"/>
    </source>
</evidence>
<keyword evidence="4" id="KW-1185">Reference proteome</keyword>
<proteinExistence type="predicted"/>
<name>A0A371P7X2_9BACL</name>
<dbReference type="EMBL" id="QUBQ01000004">
    <property type="protein sequence ID" value="REK72043.1"/>
    <property type="molecule type" value="Genomic_DNA"/>
</dbReference>
<protein>
    <recommendedName>
        <fullName evidence="2">YfjL-like N-terminal domain-containing protein</fullName>
    </recommendedName>
</protein>
<feature type="transmembrane region" description="Helical" evidence="1">
    <location>
        <begin position="7"/>
        <end position="29"/>
    </location>
</feature>